<accession>A0A8H8DB19</accession>
<keyword evidence="5" id="KW-1185">Reference proteome</keyword>
<feature type="transmembrane region" description="Helical" evidence="2">
    <location>
        <begin position="489"/>
        <end position="511"/>
    </location>
</feature>
<evidence type="ECO:0000313" key="5">
    <source>
        <dbReference type="Proteomes" id="UP000669133"/>
    </source>
</evidence>
<name>A0A8H8DB19_9ASCO</name>
<keyword evidence="2" id="KW-0812">Transmembrane</keyword>
<feature type="region of interest" description="Disordered" evidence="1">
    <location>
        <begin position="815"/>
        <end position="896"/>
    </location>
</feature>
<feature type="compositionally biased region" description="Polar residues" evidence="1">
    <location>
        <begin position="726"/>
        <end position="749"/>
    </location>
</feature>
<keyword evidence="2" id="KW-1133">Transmembrane helix</keyword>
<feature type="compositionally biased region" description="Acidic residues" evidence="1">
    <location>
        <begin position="885"/>
        <end position="896"/>
    </location>
</feature>
<feature type="transmembrane region" description="Helical" evidence="2">
    <location>
        <begin position="425"/>
        <end position="446"/>
    </location>
</feature>
<keyword evidence="2" id="KW-0472">Membrane</keyword>
<feature type="compositionally biased region" description="Basic and acidic residues" evidence="1">
    <location>
        <begin position="815"/>
        <end position="827"/>
    </location>
</feature>
<feature type="transmembrane region" description="Helical" evidence="2">
    <location>
        <begin position="395"/>
        <end position="413"/>
    </location>
</feature>
<dbReference type="PANTHER" id="PTHR35859:SF4">
    <property type="entry name" value="MEMBRANE CHANNEL PROTEIN, PUTATIVE (AFU_ORTHOLOGUE AFUA_6G11300)-RELATED"/>
    <property type="match status" value="1"/>
</dbReference>
<evidence type="ECO:0000256" key="2">
    <source>
        <dbReference type="SAM" id="Phobius"/>
    </source>
</evidence>
<comment type="caution">
    <text evidence="4">The sequence shown here is derived from an EMBL/GenBank/DDBJ whole genome shotgun (WGS) entry which is preliminary data.</text>
</comment>
<dbReference type="InterPro" id="IPR056336">
    <property type="entry name" value="YVC1_C"/>
</dbReference>
<evidence type="ECO:0000256" key="1">
    <source>
        <dbReference type="SAM" id="MobiDB-lite"/>
    </source>
</evidence>
<organism evidence="4 5">
    <name type="scientific">Candida metapsilosis</name>
    <dbReference type="NCBI Taxonomy" id="273372"/>
    <lineage>
        <taxon>Eukaryota</taxon>
        <taxon>Fungi</taxon>
        <taxon>Dikarya</taxon>
        <taxon>Ascomycota</taxon>
        <taxon>Saccharomycotina</taxon>
        <taxon>Pichiomycetes</taxon>
        <taxon>Debaryomycetaceae</taxon>
        <taxon>Candida/Lodderomyces clade</taxon>
        <taxon>Candida</taxon>
    </lineage>
</organism>
<feature type="transmembrane region" description="Helical" evidence="2">
    <location>
        <begin position="458"/>
        <end position="477"/>
    </location>
</feature>
<feature type="transmembrane region" description="Helical" evidence="2">
    <location>
        <begin position="303"/>
        <end position="321"/>
    </location>
</feature>
<dbReference type="EMBL" id="JAEOAQ010000003">
    <property type="protein sequence ID" value="KAG5419359.1"/>
    <property type="molecule type" value="Genomic_DNA"/>
</dbReference>
<feature type="transmembrane region" description="Helical" evidence="2">
    <location>
        <begin position="552"/>
        <end position="572"/>
    </location>
</feature>
<dbReference type="GeneID" id="93651755"/>
<protein>
    <recommendedName>
        <fullName evidence="3">Calcium channel YVC1-like C-terminal transmembrane domain-containing protein</fullName>
    </recommendedName>
</protein>
<dbReference type="PANTHER" id="PTHR35859">
    <property type="entry name" value="NONSELECTIVE CATION CHANNEL PROTEIN"/>
    <property type="match status" value="1"/>
</dbReference>
<feature type="transmembrane region" description="Helical" evidence="2">
    <location>
        <begin position="328"/>
        <end position="347"/>
    </location>
</feature>
<evidence type="ECO:0000313" key="4">
    <source>
        <dbReference type="EMBL" id="KAG5419359.1"/>
    </source>
</evidence>
<feature type="domain" description="Calcium channel YVC1-like C-terminal transmembrane" evidence="3">
    <location>
        <begin position="316"/>
        <end position="537"/>
    </location>
</feature>
<dbReference type="RefSeq" id="XP_067548475.1">
    <property type="nucleotide sequence ID" value="XM_067692058.1"/>
</dbReference>
<feature type="compositionally biased region" description="Acidic residues" evidence="1">
    <location>
        <begin position="838"/>
        <end position="869"/>
    </location>
</feature>
<dbReference type="Proteomes" id="UP000669133">
    <property type="component" value="Unassembled WGS sequence"/>
</dbReference>
<feature type="region of interest" description="Disordered" evidence="1">
    <location>
        <begin position="689"/>
        <end position="709"/>
    </location>
</feature>
<dbReference type="InterPro" id="IPR052971">
    <property type="entry name" value="TRP_calcium_channel"/>
</dbReference>
<proteinExistence type="predicted"/>
<dbReference type="AlphaFoldDB" id="A0A8H8DB19"/>
<feature type="region of interest" description="Disordered" evidence="1">
    <location>
        <begin position="722"/>
        <end position="750"/>
    </location>
</feature>
<sequence length="896" mass="103449">MGLNANPTAKEQYQQRKLINFKSYYFQIQNLININVSISLKFEQLKTPEILSTLIKPIIVEIISITDRSQSQLATSSSHLIDPKSRLKISTFTIYILLLLRYEYLIQSENNLICFDLLVTKANVCELIAIRMLREYRSWQRIEMLFIKPPQGLSDTNSDNNNNNNMATMGMMDVNTLELSILSESKRFLSQPIVIHILKRFYNGDLVHGGSCLYYQNGQFRDDEKSALLGRKYGARKQHPSRYNMVAGGDSNNRNCNFTTDCDIEDIDGDSDIEETIFDDSRNKFSIVRIMNRSQLVPKYQHVLINLKLINFAIVYFIMVLKPKSSPLLIELYFWLLALSFNCEVFTKLFNIDHRFLNLVIWNHIDLLFILIIDLCFTFKFILRWPQYYHDTFSLIGIILFPRILSVFNNYRFFNLILLSFHKMIFNLIGLVLFFFTLISGFYFTFITLSHTQTKQDVLFNMLKIFFGFTPSVWNYWDDFNTLGKIMQMSYLFLIQFIVGTILAICLSGVFTKTRENIEHEFNYFKSNNLVLYFKMGQLNQRSGVVSSYCQLFQMPLVGIIVVYEAIMHVLFKKRKSGTTTSENVDLKHFVFISNDYDGQFSDQSSVGGGPDMSQEVVAIKVNKRQAMKNHQSISTLGGQLRTASTDSFFIDQLLNRKYGVANPAADTKLEKVLTQSQVQVPSINRVFSRKTHNHQRRQSATTQQQTTQIPIKLQKSFNVPRRGSVLSQPTQQPHQLKQLQSHSYTTPQPFFGSPPATASMPLSQGGVNLHQAMLTEDLITRISNLESLLAKRKVSTSVDDSKSIMMYSINEDDKWERGRGGNRRGDMPVPRHRLHNDEDDLSINSESEGDGRDDNDDDNDDEEDLDSEEMNRTIPLKFNTLSDTEIDQYDSDETF</sequence>
<reference evidence="4 5" key="1">
    <citation type="submission" date="2020-12" db="EMBL/GenBank/DDBJ databases">
        <title>Effect of drift, selection, and recombination on the evolution of hybrid genomes in Candida yeast pathogens.</title>
        <authorList>
            <person name="Mixao V."/>
            <person name="Ksiezopolska E."/>
            <person name="Saus E."/>
            <person name="Boekhout T."/>
            <person name="Gacser A."/>
            <person name="Gabaldon T."/>
        </authorList>
    </citation>
    <scope>NUCLEOTIDE SEQUENCE [LARGE SCALE GENOMIC DNA]</scope>
    <source>
        <strain evidence="4 5">BP57</strain>
    </source>
</reference>
<feature type="compositionally biased region" description="Basic residues" evidence="1">
    <location>
        <begin position="689"/>
        <end position="698"/>
    </location>
</feature>
<dbReference type="OrthoDB" id="2373987at2759"/>
<evidence type="ECO:0000259" key="3">
    <source>
        <dbReference type="Pfam" id="PF23317"/>
    </source>
</evidence>
<dbReference type="Pfam" id="PF23317">
    <property type="entry name" value="YVC1_C"/>
    <property type="match status" value="1"/>
</dbReference>
<feature type="transmembrane region" description="Helical" evidence="2">
    <location>
        <begin position="359"/>
        <end position="383"/>
    </location>
</feature>
<gene>
    <name evidence="4" type="ORF">I9W82_003126</name>
</gene>